<proteinExistence type="predicted"/>
<comment type="caution">
    <text evidence="2">The sequence shown here is derived from an EMBL/GenBank/DDBJ whole genome shotgun (WGS) entry which is preliminary data.</text>
</comment>
<evidence type="ECO:0000313" key="2">
    <source>
        <dbReference type="EMBL" id="KAK0638577.1"/>
    </source>
</evidence>
<evidence type="ECO:0000313" key="3">
    <source>
        <dbReference type="Proteomes" id="UP001174936"/>
    </source>
</evidence>
<sequence>YNALSHTWGTTGRMVPIIVDGKQLLITPNLSEAMTRLEEVHQRDQAFKQLWWIDMICINQDDILERGHQVAMMRTIIRTASLVVAWVGPD</sequence>
<keyword evidence="3" id="KW-1185">Reference proteome</keyword>
<dbReference type="Proteomes" id="UP001174936">
    <property type="component" value="Unassembled WGS sequence"/>
</dbReference>
<feature type="non-terminal residue" evidence="2">
    <location>
        <position position="1"/>
    </location>
</feature>
<accession>A0AA39XSH2</accession>
<dbReference type="InterPro" id="IPR010730">
    <property type="entry name" value="HET"/>
</dbReference>
<dbReference type="PANTHER" id="PTHR24148">
    <property type="entry name" value="ANKYRIN REPEAT DOMAIN-CONTAINING PROTEIN 39 HOMOLOG-RELATED"/>
    <property type="match status" value="1"/>
</dbReference>
<feature type="domain" description="Heterokaryon incompatibility" evidence="1">
    <location>
        <begin position="1"/>
        <end position="89"/>
    </location>
</feature>
<evidence type="ECO:0000259" key="1">
    <source>
        <dbReference type="Pfam" id="PF06985"/>
    </source>
</evidence>
<gene>
    <name evidence="2" type="ORF">B0T16DRAFT_306806</name>
</gene>
<dbReference type="AlphaFoldDB" id="A0AA39XSH2"/>
<dbReference type="EMBL" id="JAULSV010000007">
    <property type="protein sequence ID" value="KAK0638577.1"/>
    <property type="molecule type" value="Genomic_DNA"/>
</dbReference>
<protein>
    <submittedName>
        <fullName evidence="2">Heterokaryon incompatibility</fullName>
    </submittedName>
</protein>
<dbReference type="PANTHER" id="PTHR24148:SF64">
    <property type="entry name" value="HETEROKARYON INCOMPATIBILITY DOMAIN-CONTAINING PROTEIN"/>
    <property type="match status" value="1"/>
</dbReference>
<reference evidence="2" key="1">
    <citation type="submission" date="2023-06" db="EMBL/GenBank/DDBJ databases">
        <title>Genome-scale phylogeny and comparative genomics of the fungal order Sordariales.</title>
        <authorList>
            <consortium name="Lawrence Berkeley National Laboratory"/>
            <person name="Hensen N."/>
            <person name="Bonometti L."/>
            <person name="Westerberg I."/>
            <person name="Brannstrom I.O."/>
            <person name="Guillou S."/>
            <person name="Cros-Aarteil S."/>
            <person name="Calhoun S."/>
            <person name="Haridas S."/>
            <person name="Kuo A."/>
            <person name="Mondo S."/>
            <person name="Pangilinan J."/>
            <person name="Riley R."/>
            <person name="Labutti K."/>
            <person name="Andreopoulos B."/>
            <person name="Lipzen A."/>
            <person name="Chen C."/>
            <person name="Yanf M."/>
            <person name="Daum C."/>
            <person name="Ng V."/>
            <person name="Clum A."/>
            <person name="Steindorff A."/>
            <person name="Ohm R."/>
            <person name="Martin F."/>
            <person name="Silar P."/>
            <person name="Natvig D."/>
            <person name="Lalanne C."/>
            <person name="Gautier V."/>
            <person name="Ament-Velasquez S.L."/>
            <person name="Kruys A."/>
            <person name="Hutchinson M.I."/>
            <person name="Powell A.J."/>
            <person name="Barry K."/>
            <person name="Miller A.N."/>
            <person name="Grigoriev I.V."/>
            <person name="Debuchy R."/>
            <person name="Gladieux P."/>
            <person name="Thoren M.H."/>
            <person name="Johannesson H."/>
        </authorList>
    </citation>
    <scope>NUCLEOTIDE SEQUENCE</scope>
    <source>
        <strain evidence="2">SMH2532-1</strain>
    </source>
</reference>
<dbReference type="Pfam" id="PF06985">
    <property type="entry name" value="HET"/>
    <property type="match status" value="1"/>
</dbReference>
<dbReference type="InterPro" id="IPR052895">
    <property type="entry name" value="HetReg/Transcr_Mod"/>
</dbReference>
<name>A0AA39XSH2_9PEZI</name>
<organism evidence="2 3">
    <name type="scientific">Cercophora newfieldiana</name>
    <dbReference type="NCBI Taxonomy" id="92897"/>
    <lineage>
        <taxon>Eukaryota</taxon>
        <taxon>Fungi</taxon>
        <taxon>Dikarya</taxon>
        <taxon>Ascomycota</taxon>
        <taxon>Pezizomycotina</taxon>
        <taxon>Sordariomycetes</taxon>
        <taxon>Sordariomycetidae</taxon>
        <taxon>Sordariales</taxon>
        <taxon>Lasiosphaeriaceae</taxon>
        <taxon>Cercophora</taxon>
    </lineage>
</organism>
<feature type="non-terminal residue" evidence="2">
    <location>
        <position position="90"/>
    </location>
</feature>